<name>A0ABV7EYR4_9BURK</name>
<feature type="region of interest" description="Disordered" evidence="1">
    <location>
        <begin position="1"/>
        <end position="20"/>
    </location>
</feature>
<evidence type="ECO:0000256" key="2">
    <source>
        <dbReference type="SAM" id="Phobius"/>
    </source>
</evidence>
<accession>A0ABV7EYR4</accession>
<evidence type="ECO:0000256" key="1">
    <source>
        <dbReference type="SAM" id="MobiDB-lite"/>
    </source>
</evidence>
<evidence type="ECO:0000313" key="3">
    <source>
        <dbReference type="EMBL" id="MFC3107053.1"/>
    </source>
</evidence>
<organism evidence="3 4">
    <name type="scientific">Undibacterium arcticum</name>
    <dbReference type="NCBI Taxonomy" id="1762892"/>
    <lineage>
        <taxon>Bacteria</taxon>
        <taxon>Pseudomonadati</taxon>
        <taxon>Pseudomonadota</taxon>
        <taxon>Betaproteobacteria</taxon>
        <taxon>Burkholderiales</taxon>
        <taxon>Oxalobacteraceae</taxon>
        <taxon>Undibacterium</taxon>
    </lineage>
</organism>
<keyword evidence="2" id="KW-0472">Membrane</keyword>
<comment type="caution">
    <text evidence="3">The sequence shown here is derived from an EMBL/GenBank/DDBJ whole genome shotgun (WGS) entry which is preliminary data.</text>
</comment>
<keyword evidence="2" id="KW-1133">Transmembrane helix</keyword>
<feature type="transmembrane region" description="Helical" evidence="2">
    <location>
        <begin position="21"/>
        <end position="40"/>
    </location>
</feature>
<reference evidence="4" key="1">
    <citation type="journal article" date="2019" name="Int. J. Syst. Evol. Microbiol.">
        <title>The Global Catalogue of Microorganisms (GCM) 10K type strain sequencing project: providing services to taxonomists for standard genome sequencing and annotation.</title>
        <authorList>
            <consortium name="The Broad Institute Genomics Platform"/>
            <consortium name="The Broad Institute Genome Sequencing Center for Infectious Disease"/>
            <person name="Wu L."/>
            <person name="Ma J."/>
        </authorList>
    </citation>
    <scope>NUCLEOTIDE SEQUENCE [LARGE SCALE GENOMIC DNA]</scope>
    <source>
        <strain evidence="4">KCTC 42986</strain>
    </source>
</reference>
<dbReference type="RefSeq" id="WP_390326314.1">
    <property type="nucleotide sequence ID" value="NZ_JBHRTP010000008.1"/>
</dbReference>
<dbReference type="Proteomes" id="UP001595530">
    <property type="component" value="Unassembled WGS sequence"/>
</dbReference>
<gene>
    <name evidence="3" type="ORF">ACFOFO_03600</name>
</gene>
<protein>
    <submittedName>
        <fullName evidence="3">Uncharacterized protein</fullName>
    </submittedName>
</protein>
<proteinExistence type="predicted"/>
<dbReference type="EMBL" id="JBHRTP010000008">
    <property type="protein sequence ID" value="MFC3107053.1"/>
    <property type="molecule type" value="Genomic_DNA"/>
</dbReference>
<keyword evidence="2" id="KW-0812">Transmembrane</keyword>
<sequence>MESIRNETMGIERKPRSARRRAPVWAALCIGIYLLELLVFPSWTAIFGASSATVSENNKRRISLPIEDLRASL</sequence>
<evidence type="ECO:0000313" key="4">
    <source>
        <dbReference type="Proteomes" id="UP001595530"/>
    </source>
</evidence>
<keyword evidence="4" id="KW-1185">Reference proteome</keyword>